<dbReference type="InterPro" id="IPR029058">
    <property type="entry name" value="AB_hydrolase_fold"/>
</dbReference>
<gene>
    <name evidence="1" type="ORF">FA707_10165</name>
</gene>
<name>A0A4D7CXP9_9ENTE</name>
<dbReference type="Pfam" id="PF12695">
    <property type="entry name" value="Abhydrolase_5"/>
    <property type="match status" value="1"/>
</dbReference>
<keyword evidence="1" id="KW-0378">Hydrolase</keyword>
<dbReference type="RefSeq" id="WP_136954093.1">
    <property type="nucleotide sequence ID" value="NZ_CP039712.1"/>
</dbReference>
<proteinExistence type="predicted"/>
<dbReference type="Gene3D" id="3.40.50.1820">
    <property type="entry name" value="alpha/beta hydrolase"/>
    <property type="match status" value="1"/>
</dbReference>
<dbReference type="KEGG" id="vao:FA707_10165"/>
<protein>
    <submittedName>
        <fullName evidence="1">Alpha/beta hydrolase</fullName>
    </submittedName>
</protein>
<dbReference type="SUPFAM" id="SSF53474">
    <property type="entry name" value="alpha/beta-Hydrolases"/>
    <property type="match status" value="1"/>
</dbReference>
<evidence type="ECO:0000313" key="1">
    <source>
        <dbReference type="EMBL" id="QCI87271.1"/>
    </source>
</evidence>
<dbReference type="OrthoDB" id="9780932at2"/>
<dbReference type="GO" id="GO:0016787">
    <property type="term" value="F:hydrolase activity"/>
    <property type="evidence" value="ECO:0007669"/>
    <property type="project" value="UniProtKB-KW"/>
</dbReference>
<dbReference type="AlphaFoldDB" id="A0A4D7CXP9"/>
<dbReference type="EMBL" id="CP039712">
    <property type="protein sequence ID" value="QCI87271.1"/>
    <property type="molecule type" value="Genomic_DNA"/>
</dbReference>
<sequence length="247" mass="26753">MKKFFTIVLSLLVLIIAGSAVYLKMATYSATSDVSAAIKEHQTNVTVKEDKLAWQVTPVDSSAKKLPAVIYYPGGLVKPDSYVPFALNLAEAGYPVYIAKMPLNLAVFKANKADQLIDAYNLTDFVIGGHSLGGTMASRFANTTTNIGLKGVFFLASYPDEKGELISKNLPVLSIKGSQDGVLNAENYETARDYLPTTTQYKVIEGGNHGQFGSYGEQEGDKQASITSEEQLTTSSDLMLTWLDALK</sequence>
<dbReference type="Proteomes" id="UP000298615">
    <property type="component" value="Chromosome"/>
</dbReference>
<organism evidence="1 2">
    <name type="scientific">Vagococcus zengguangii</name>
    <dbReference type="NCBI Taxonomy" id="2571750"/>
    <lineage>
        <taxon>Bacteria</taxon>
        <taxon>Bacillati</taxon>
        <taxon>Bacillota</taxon>
        <taxon>Bacilli</taxon>
        <taxon>Lactobacillales</taxon>
        <taxon>Enterococcaceae</taxon>
        <taxon>Vagococcus</taxon>
    </lineage>
</organism>
<dbReference type="InterPro" id="IPR029059">
    <property type="entry name" value="AB_hydrolase_5"/>
</dbReference>
<reference evidence="1 2" key="1">
    <citation type="submission" date="2019-04" db="EMBL/GenBank/DDBJ databases">
        <title>Vagococcus sp. nov., isolated from faeces of yaks (Bos grunniens).</title>
        <authorList>
            <person name="Ge Y."/>
        </authorList>
    </citation>
    <scope>NUCLEOTIDE SEQUENCE [LARGE SCALE GENOMIC DNA]</scope>
    <source>
        <strain evidence="1 2">MN-17</strain>
    </source>
</reference>
<keyword evidence="2" id="KW-1185">Reference proteome</keyword>
<accession>A0A4D7CXP9</accession>
<evidence type="ECO:0000313" key="2">
    <source>
        <dbReference type="Proteomes" id="UP000298615"/>
    </source>
</evidence>